<dbReference type="Proteomes" id="UP000177152">
    <property type="component" value="Unassembled WGS sequence"/>
</dbReference>
<evidence type="ECO:0000259" key="3">
    <source>
        <dbReference type="Pfam" id="PF01145"/>
    </source>
</evidence>
<evidence type="ECO:0000313" key="4">
    <source>
        <dbReference type="EMBL" id="OGZ94084.1"/>
    </source>
</evidence>
<dbReference type="InterPro" id="IPR036013">
    <property type="entry name" value="Band_7/SPFH_dom_sf"/>
</dbReference>
<evidence type="ECO:0000256" key="1">
    <source>
        <dbReference type="SAM" id="MobiDB-lite"/>
    </source>
</evidence>
<comment type="caution">
    <text evidence="4">The sequence shown here is derived from an EMBL/GenBank/DDBJ whole genome shotgun (WGS) entry which is preliminary data.</text>
</comment>
<protein>
    <recommendedName>
        <fullName evidence="3">Band 7 domain-containing protein</fullName>
    </recommendedName>
</protein>
<gene>
    <name evidence="4" type="ORF">A2633_03930</name>
</gene>
<feature type="transmembrane region" description="Helical" evidence="2">
    <location>
        <begin position="103"/>
        <end position="128"/>
    </location>
</feature>
<dbReference type="Pfam" id="PF01145">
    <property type="entry name" value="Band_7"/>
    <property type="match status" value="1"/>
</dbReference>
<sequence length="709" mass="78978">MKTLIRRLGIYCAVSFLVWWIGFCVIVYDIFVRNPRIQMQIDGVLVGIFAVGLVVVVFSSIKTKAKDLKDTLKNKASRVSANPGPSSSNTPRPGRRVFNPKRFLEIVGGILVALSLYFFGASILAFLVATWGRIVFAVAVPSVITGIIYGSYFKNTIDQVSVFEWHIPFFRSPRKCKRIGMSFFEQGYGTNVYAVGIHFAFLWKVFAKIHCFEIKDFIVPDGMVGVVIARDGKERSGKDGQAVAKPVESDGYRSARKFILNDGEMGPQPGQVLPGTYIMHPFLFSIEKSKAIEIKFAEKNDPTTGERTFIPQVGIVTALVGKETPEGQVFAAEPTLPHNNFQDTVAFIQGGGGKGAQRQMLEMGLWFPNPYVIKIDEIPAVHIKEGEVGVMISNIGENPADEDLERAGERPVNNVGETPEPIYILKKGVKKRGIRGDTLKPGFHSNHPVANEIRIVDVTPDPIRWDTSESTQFDPIAVITKDPFRFELDAELIAQVNPEDAPKVVAYSGSFERLVRDIIHPVMNDIIRDEASTRPIAEFLEKRNEVRHTIEERLKVIFGKYFIKVVSFRIADIGFQRSTDEGLKRYLDLRKRKVTADQHIATIEADQRVEVARRALERTRAIANNQGALVDAKFQLKVAEIFKKTFGERSQAYIALFKEQPDESTFLKLAELAAGDPEFLSKFTEVIAGLVPWGSSKKGSGALAPDPVA</sequence>
<dbReference type="EMBL" id="MHQC01000044">
    <property type="protein sequence ID" value="OGZ94084.1"/>
    <property type="molecule type" value="Genomic_DNA"/>
</dbReference>
<keyword evidence="2" id="KW-1133">Transmembrane helix</keyword>
<proteinExistence type="predicted"/>
<dbReference type="SUPFAM" id="SSF117892">
    <property type="entry name" value="Band 7/SPFH domain"/>
    <property type="match status" value="1"/>
</dbReference>
<name>A0A1G2K3U1_9BACT</name>
<accession>A0A1G2K3U1</accession>
<feature type="transmembrane region" description="Helical" evidence="2">
    <location>
        <begin position="9"/>
        <end position="31"/>
    </location>
</feature>
<evidence type="ECO:0000256" key="2">
    <source>
        <dbReference type="SAM" id="Phobius"/>
    </source>
</evidence>
<evidence type="ECO:0000313" key="5">
    <source>
        <dbReference type="Proteomes" id="UP000177152"/>
    </source>
</evidence>
<feature type="domain" description="Band 7" evidence="3">
    <location>
        <begin position="431"/>
        <end position="597"/>
    </location>
</feature>
<keyword evidence="2" id="KW-0812">Transmembrane</keyword>
<dbReference type="AlphaFoldDB" id="A0A1G2K3U1"/>
<keyword evidence="2" id="KW-0472">Membrane</keyword>
<feature type="transmembrane region" description="Helical" evidence="2">
    <location>
        <begin position="134"/>
        <end position="153"/>
    </location>
</feature>
<reference evidence="4 5" key="1">
    <citation type="journal article" date="2016" name="Nat. Commun.">
        <title>Thousands of microbial genomes shed light on interconnected biogeochemical processes in an aquifer system.</title>
        <authorList>
            <person name="Anantharaman K."/>
            <person name="Brown C.T."/>
            <person name="Hug L.A."/>
            <person name="Sharon I."/>
            <person name="Castelle C.J."/>
            <person name="Probst A.J."/>
            <person name="Thomas B.C."/>
            <person name="Singh A."/>
            <person name="Wilkins M.J."/>
            <person name="Karaoz U."/>
            <person name="Brodie E.L."/>
            <person name="Williams K.H."/>
            <person name="Hubbard S.S."/>
            <person name="Banfield J.F."/>
        </authorList>
    </citation>
    <scope>NUCLEOTIDE SEQUENCE [LARGE SCALE GENOMIC DNA]</scope>
</reference>
<feature type="compositionally biased region" description="Polar residues" evidence="1">
    <location>
        <begin position="77"/>
        <end position="91"/>
    </location>
</feature>
<feature type="transmembrane region" description="Helical" evidence="2">
    <location>
        <begin position="43"/>
        <end position="61"/>
    </location>
</feature>
<organism evidence="4 5">
    <name type="scientific">Candidatus Sungbacteria bacterium RIFCSPHIGHO2_01_FULL_47_32</name>
    <dbReference type="NCBI Taxonomy" id="1802264"/>
    <lineage>
        <taxon>Bacteria</taxon>
        <taxon>Candidatus Sungiibacteriota</taxon>
    </lineage>
</organism>
<dbReference type="InterPro" id="IPR001107">
    <property type="entry name" value="Band_7"/>
</dbReference>
<feature type="region of interest" description="Disordered" evidence="1">
    <location>
        <begin position="74"/>
        <end position="94"/>
    </location>
</feature>
<dbReference type="Gene3D" id="3.30.479.30">
    <property type="entry name" value="Band 7 domain"/>
    <property type="match status" value="1"/>
</dbReference>